<protein>
    <submittedName>
        <fullName evidence="2">Uncharacterized protein</fullName>
    </submittedName>
</protein>
<organism evidence="2 3">
    <name type="scientific">Liparis tanakae</name>
    <name type="common">Tanaka's snailfish</name>
    <dbReference type="NCBI Taxonomy" id="230148"/>
    <lineage>
        <taxon>Eukaryota</taxon>
        <taxon>Metazoa</taxon>
        <taxon>Chordata</taxon>
        <taxon>Craniata</taxon>
        <taxon>Vertebrata</taxon>
        <taxon>Euteleostomi</taxon>
        <taxon>Actinopterygii</taxon>
        <taxon>Neopterygii</taxon>
        <taxon>Teleostei</taxon>
        <taxon>Neoteleostei</taxon>
        <taxon>Acanthomorphata</taxon>
        <taxon>Eupercaria</taxon>
        <taxon>Perciformes</taxon>
        <taxon>Cottioidei</taxon>
        <taxon>Cottales</taxon>
        <taxon>Liparidae</taxon>
        <taxon>Liparis</taxon>
    </lineage>
</organism>
<evidence type="ECO:0000256" key="1">
    <source>
        <dbReference type="SAM" id="MobiDB-lite"/>
    </source>
</evidence>
<keyword evidence="3" id="KW-1185">Reference proteome</keyword>
<reference evidence="2 3" key="1">
    <citation type="submission" date="2019-03" db="EMBL/GenBank/DDBJ databases">
        <title>First draft genome of Liparis tanakae, snailfish: a comprehensive survey of snailfish specific genes.</title>
        <authorList>
            <person name="Kim W."/>
            <person name="Song I."/>
            <person name="Jeong J.-H."/>
            <person name="Kim D."/>
            <person name="Kim S."/>
            <person name="Ryu S."/>
            <person name="Song J.Y."/>
            <person name="Lee S.K."/>
        </authorList>
    </citation>
    <scope>NUCLEOTIDE SEQUENCE [LARGE SCALE GENOMIC DNA]</scope>
    <source>
        <tissue evidence="2">Muscle</tissue>
    </source>
</reference>
<feature type="region of interest" description="Disordered" evidence="1">
    <location>
        <begin position="100"/>
        <end position="127"/>
    </location>
</feature>
<sequence>MNPTCNTFAHSFLSEEKSRCQSKARAEWKCAALPSPEKTSTPYPDLIDPFRTRVGMCMKFIFLCIHGALSKQAREGGGEAYGIRSDTNLLHERVGFVLGPGGRGRGVEGASEPQEAERRGQAAPPRPVVQQRRFLKVSQSRLEPPGLLLQRRQLGVDLAARLQQRTGKRTWPASTRRARATRSRGVLMRVRRLCCRRGRQQLHCWAHTACAPWWSPSLTALCRHRSSWPTSFSRACGDNELSSRASLPKRRESSAWI</sequence>
<evidence type="ECO:0000313" key="2">
    <source>
        <dbReference type="EMBL" id="TNN41339.1"/>
    </source>
</evidence>
<dbReference type="EMBL" id="SRLO01001116">
    <property type="protein sequence ID" value="TNN41339.1"/>
    <property type="molecule type" value="Genomic_DNA"/>
</dbReference>
<dbReference type="Proteomes" id="UP000314294">
    <property type="component" value="Unassembled WGS sequence"/>
</dbReference>
<name>A0A4Z2FJL6_9TELE</name>
<comment type="caution">
    <text evidence="2">The sequence shown here is derived from an EMBL/GenBank/DDBJ whole genome shotgun (WGS) entry which is preliminary data.</text>
</comment>
<accession>A0A4Z2FJL6</accession>
<gene>
    <name evidence="2" type="ORF">EYF80_048488</name>
</gene>
<dbReference type="AlphaFoldDB" id="A0A4Z2FJL6"/>
<evidence type="ECO:0000313" key="3">
    <source>
        <dbReference type="Proteomes" id="UP000314294"/>
    </source>
</evidence>
<proteinExistence type="predicted"/>